<dbReference type="AlphaFoldDB" id="A0AAW6QF00"/>
<dbReference type="EMBL" id="JARQTW010000022">
    <property type="protein sequence ID" value="MDG2951006.1"/>
    <property type="molecule type" value="Genomic_DNA"/>
</dbReference>
<evidence type="ECO:0000313" key="3">
    <source>
        <dbReference type="Proteomes" id="UP001214976"/>
    </source>
</evidence>
<evidence type="ECO:0000256" key="1">
    <source>
        <dbReference type="SAM" id="SignalP"/>
    </source>
</evidence>
<dbReference type="PROSITE" id="PS51257">
    <property type="entry name" value="PROKAR_LIPOPROTEIN"/>
    <property type="match status" value="1"/>
</dbReference>
<accession>A0AAW6QF00</accession>
<dbReference type="RefSeq" id="WP_317477873.1">
    <property type="nucleotide sequence ID" value="NZ_JARQTO010000008.1"/>
</dbReference>
<evidence type="ECO:0000313" key="2">
    <source>
        <dbReference type="EMBL" id="MDG2951006.1"/>
    </source>
</evidence>
<dbReference type="SUPFAM" id="SSF48452">
    <property type="entry name" value="TPR-like"/>
    <property type="match status" value="1"/>
</dbReference>
<dbReference type="Gene3D" id="1.25.40.10">
    <property type="entry name" value="Tetratricopeptide repeat domain"/>
    <property type="match status" value="1"/>
</dbReference>
<dbReference type="InterPro" id="IPR011990">
    <property type="entry name" value="TPR-like_helical_dom_sf"/>
</dbReference>
<organism evidence="2 3">
    <name type="scientific">Exercitatus varius</name>
    <dbReference type="NCBI Taxonomy" id="67857"/>
    <lineage>
        <taxon>Bacteria</taxon>
        <taxon>Pseudomonadati</taxon>
        <taxon>Pseudomonadota</taxon>
        <taxon>Gammaproteobacteria</taxon>
        <taxon>Pasteurellales</taxon>
        <taxon>Pasteurellaceae</taxon>
        <taxon>Exercitatus</taxon>
    </lineage>
</organism>
<name>A0AAW6QF00_9PAST</name>
<dbReference type="GeneID" id="93226896"/>
<keyword evidence="1" id="KW-0732">Signal</keyword>
<feature type="signal peptide" evidence="1">
    <location>
        <begin position="1"/>
        <end position="27"/>
    </location>
</feature>
<proteinExistence type="predicted"/>
<feature type="chain" id="PRO_5043992268" evidence="1">
    <location>
        <begin position="28"/>
        <end position="255"/>
    </location>
</feature>
<comment type="caution">
    <text evidence="2">The sequence shown here is derived from an EMBL/GenBank/DDBJ whole genome shotgun (WGS) entry which is preliminary data.</text>
</comment>
<sequence>MFNNSTKKVLFLSLIFALGGCSVLPMSQSESIAAKEKLYQSTNNHSGLISLYREQLKTEENNAVRYKLALAYYQKGDSQSSLDYLQPLLDEKNIYFTSATVLQIRNLIQLKKYHEAIDLSTMLINKHPHISEAYNLRGIANAQLGNYKSAEQDIHAARKHFINDVIAINNLAMLKIINGEYRGAVNLLLPQYLNGVKEQRLVHNLVFALVKSGDTDYALDIIKKENLNTSPKDLVNALKNTEKVGNTGTPVRPRR</sequence>
<protein>
    <submittedName>
        <fullName evidence="2">Tetratricopeptide repeat protein</fullName>
    </submittedName>
</protein>
<dbReference type="Proteomes" id="UP001214976">
    <property type="component" value="Unassembled WGS sequence"/>
</dbReference>
<gene>
    <name evidence="2" type="ORF">P7M15_10875</name>
</gene>
<reference evidence="2" key="1">
    <citation type="submission" date="2023-03" db="EMBL/GenBank/DDBJ databases">
        <title>Classification of Bisgaard taxon 6 and taxon 10 as Exercitatus varius gen. nov., spec. nov.</title>
        <authorList>
            <person name="Christensen H."/>
        </authorList>
    </citation>
    <scope>NUCLEOTIDE SEQUENCE</scope>
    <source>
        <strain evidence="2">86116</strain>
    </source>
</reference>